<dbReference type="RefSeq" id="WP_093396630.1">
    <property type="nucleotide sequence ID" value="NZ_LT629736.1"/>
</dbReference>
<feature type="region of interest" description="Disordered" evidence="1">
    <location>
        <begin position="13"/>
        <end position="77"/>
    </location>
</feature>
<feature type="compositionally biased region" description="Basic and acidic residues" evidence="1">
    <location>
        <begin position="20"/>
        <end position="33"/>
    </location>
</feature>
<dbReference type="AlphaFoldDB" id="A0A1H1YEI5"/>
<dbReference type="STRING" id="487184.SAMN05216421_3132"/>
<gene>
    <name evidence="2" type="ORF">SAMN05216421_3132</name>
</gene>
<sequence length="77" mass="8581">MRADEFLKKYGLDGDEEELKDSSLKGKSLERALHPGRPKAGTPHDWEEWEAYKATHGIVEDDLPRPGGKDDSDSGQS</sequence>
<feature type="compositionally biased region" description="Basic and acidic residues" evidence="1">
    <location>
        <begin position="42"/>
        <end position="77"/>
    </location>
</feature>
<evidence type="ECO:0000313" key="2">
    <source>
        <dbReference type="EMBL" id="SDT19850.1"/>
    </source>
</evidence>
<evidence type="ECO:0000313" key="3">
    <source>
        <dbReference type="Proteomes" id="UP000243207"/>
    </source>
</evidence>
<dbReference type="EMBL" id="LT629736">
    <property type="protein sequence ID" value="SDT19850.1"/>
    <property type="molecule type" value="Genomic_DNA"/>
</dbReference>
<reference evidence="3" key="1">
    <citation type="submission" date="2016-10" db="EMBL/GenBank/DDBJ databases">
        <authorList>
            <person name="Varghese N."/>
            <person name="Submissions S."/>
        </authorList>
    </citation>
    <scope>NUCLEOTIDE SEQUENCE [LARGE SCALE GENOMIC DNA]</scope>
    <source>
        <strain evidence="3">NRRL B-51270</strain>
    </source>
</reference>
<keyword evidence="3" id="KW-1185">Reference proteome</keyword>
<organism evidence="2 3">
    <name type="scientific">Halopseudomonas xinjiangensis</name>
    <dbReference type="NCBI Taxonomy" id="487184"/>
    <lineage>
        <taxon>Bacteria</taxon>
        <taxon>Pseudomonadati</taxon>
        <taxon>Pseudomonadota</taxon>
        <taxon>Gammaproteobacteria</taxon>
        <taxon>Pseudomonadales</taxon>
        <taxon>Pseudomonadaceae</taxon>
        <taxon>Halopseudomonas</taxon>
    </lineage>
</organism>
<proteinExistence type="predicted"/>
<dbReference type="Proteomes" id="UP000243207">
    <property type="component" value="Chromosome I"/>
</dbReference>
<evidence type="ECO:0000256" key="1">
    <source>
        <dbReference type="SAM" id="MobiDB-lite"/>
    </source>
</evidence>
<name>A0A1H1YEI5_9GAMM</name>
<accession>A0A1H1YEI5</accession>
<protein>
    <submittedName>
        <fullName evidence="2">Uncharacterized protein</fullName>
    </submittedName>
</protein>
<dbReference type="OrthoDB" id="5704405at2"/>